<dbReference type="InterPro" id="IPR002403">
    <property type="entry name" value="Cyt_P450_E_grp-IV"/>
</dbReference>
<evidence type="ECO:0000256" key="7">
    <source>
        <dbReference type="ARBA" id="ARBA00023033"/>
    </source>
</evidence>
<dbReference type="GO" id="GO:0004497">
    <property type="term" value="F:monooxygenase activity"/>
    <property type="evidence" value="ECO:0007669"/>
    <property type="project" value="UniProtKB-KW"/>
</dbReference>
<protein>
    <recommendedName>
        <fullName evidence="11">Cytochrome P450</fullName>
    </recommendedName>
</protein>
<dbReference type="CDD" id="cd11061">
    <property type="entry name" value="CYP67-like"/>
    <property type="match status" value="1"/>
</dbReference>
<keyword evidence="7" id="KW-0503">Monooxygenase</keyword>
<comment type="similarity">
    <text evidence="3">Belongs to the cytochrome P450 family.</text>
</comment>
<evidence type="ECO:0000256" key="3">
    <source>
        <dbReference type="ARBA" id="ARBA00010617"/>
    </source>
</evidence>
<proteinExistence type="inferred from homology"/>
<evidence type="ECO:0000256" key="6">
    <source>
        <dbReference type="ARBA" id="ARBA00023004"/>
    </source>
</evidence>
<evidence type="ECO:0008006" key="11">
    <source>
        <dbReference type="Google" id="ProtNLM"/>
    </source>
</evidence>
<dbReference type="GO" id="GO:0016705">
    <property type="term" value="F:oxidoreductase activity, acting on paired donors, with incorporation or reduction of molecular oxygen"/>
    <property type="evidence" value="ECO:0007669"/>
    <property type="project" value="InterPro"/>
</dbReference>
<accession>A0AAD2JYH4</accession>
<name>A0AAD2JYH4_9AGAR</name>
<evidence type="ECO:0000313" key="9">
    <source>
        <dbReference type="EMBL" id="CAK5268838.1"/>
    </source>
</evidence>
<dbReference type="AlphaFoldDB" id="A0AAD2JYH4"/>
<keyword evidence="4 8" id="KW-0479">Metal-binding</keyword>
<dbReference type="InterPro" id="IPR001128">
    <property type="entry name" value="Cyt_P450"/>
</dbReference>
<gene>
    <name evidence="9" type="ORF">MYCIT1_LOCUS12125</name>
</gene>
<evidence type="ECO:0000256" key="1">
    <source>
        <dbReference type="ARBA" id="ARBA00001971"/>
    </source>
</evidence>
<dbReference type="Pfam" id="PF00067">
    <property type="entry name" value="p450"/>
    <property type="match status" value="1"/>
</dbReference>
<evidence type="ECO:0000256" key="8">
    <source>
        <dbReference type="PIRSR" id="PIRSR602403-1"/>
    </source>
</evidence>
<dbReference type="Gene3D" id="1.10.630.10">
    <property type="entry name" value="Cytochrome P450"/>
    <property type="match status" value="1"/>
</dbReference>
<reference evidence="9" key="1">
    <citation type="submission" date="2023-11" db="EMBL/GenBank/DDBJ databases">
        <authorList>
            <person name="De Vega J J."/>
            <person name="De Vega J J."/>
        </authorList>
    </citation>
    <scope>NUCLEOTIDE SEQUENCE</scope>
</reference>
<evidence type="ECO:0000313" key="10">
    <source>
        <dbReference type="Proteomes" id="UP001295794"/>
    </source>
</evidence>
<comment type="pathway">
    <text evidence="2">Secondary metabolite biosynthesis.</text>
</comment>
<organism evidence="9 10">
    <name type="scientific">Mycena citricolor</name>
    <dbReference type="NCBI Taxonomy" id="2018698"/>
    <lineage>
        <taxon>Eukaryota</taxon>
        <taxon>Fungi</taxon>
        <taxon>Dikarya</taxon>
        <taxon>Basidiomycota</taxon>
        <taxon>Agaricomycotina</taxon>
        <taxon>Agaricomycetes</taxon>
        <taxon>Agaricomycetidae</taxon>
        <taxon>Agaricales</taxon>
        <taxon>Marasmiineae</taxon>
        <taxon>Mycenaceae</taxon>
        <taxon>Mycena</taxon>
    </lineage>
</organism>
<dbReference type="GO" id="GO:0020037">
    <property type="term" value="F:heme binding"/>
    <property type="evidence" value="ECO:0007669"/>
    <property type="project" value="InterPro"/>
</dbReference>
<keyword evidence="8" id="KW-0349">Heme</keyword>
<dbReference type="Proteomes" id="UP001295794">
    <property type="component" value="Unassembled WGS sequence"/>
</dbReference>
<dbReference type="PRINTS" id="PR00465">
    <property type="entry name" value="EP450IV"/>
</dbReference>
<feature type="binding site" description="axial binding residue" evidence="8">
    <location>
        <position position="525"/>
    </location>
    <ligand>
        <name>heme</name>
        <dbReference type="ChEBI" id="CHEBI:30413"/>
    </ligand>
    <ligandPart>
        <name>Fe</name>
        <dbReference type="ChEBI" id="CHEBI:18248"/>
    </ligandPart>
</feature>
<dbReference type="PANTHER" id="PTHR24305">
    <property type="entry name" value="CYTOCHROME P450"/>
    <property type="match status" value="1"/>
</dbReference>
<keyword evidence="10" id="KW-1185">Reference proteome</keyword>
<comment type="cofactor">
    <cofactor evidence="1 8">
        <name>heme</name>
        <dbReference type="ChEBI" id="CHEBI:30413"/>
    </cofactor>
</comment>
<dbReference type="InterPro" id="IPR050121">
    <property type="entry name" value="Cytochrome_P450_monoxygenase"/>
</dbReference>
<comment type="caution">
    <text evidence="9">The sequence shown here is derived from an EMBL/GenBank/DDBJ whole genome shotgun (WGS) entry which is preliminary data.</text>
</comment>
<dbReference type="PANTHER" id="PTHR24305:SF187">
    <property type="entry name" value="P450, PUTATIVE (EUROFUNG)-RELATED"/>
    <property type="match status" value="1"/>
</dbReference>
<dbReference type="InterPro" id="IPR036396">
    <property type="entry name" value="Cyt_P450_sf"/>
</dbReference>
<evidence type="ECO:0000256" key="4">
    <source>
        <dbReference type="ARBA" id="ARBA00022723"/>
    </source>
</evidence>
<dbReference type="EMBL" id="CAVNYO010000138">
    <property type="protein sequence ID" value="CAK5268838.1"/>
    <property type="molecule type" value="Genomic_DNA"/>
</dbReference>
<evidence type="ECO:0000256" key="2">
    <source>
        <dbReference type="ARBA" id="ARBA00005179"/>
    </source>
</evidence>
<keyword evidence="5" id="KW-0560">Oxidoreductase</keyword>
<sequence>MSASQMSSERPQCFICHSPRSCARYRALAWSVTRILPKDSSSSFLQACHLLFNRLEPRSLASICSLLIIPPAILVWPLCGHVSGPLQAILWSLGIYCSSLVTSVLVYRLSPFHPLAGYPGPLLCKISKIWFAAVAMKGKQHIYYYELHQKYGDVVRIGPNELSFRDVDAVVPMMGSKDGMPKGPWWDGRAPENREVRPLLALRDPEEHARRRRAWNRAFSTQMLKEYGTMIECRVGQIVDIFAARTGTSVDLSKWFGWFTYDVMNDVMFSTGGDAMESEDRENISEVVVNAQPMALLMSQLPWIGEFYLWIPGLGPGLRKFRRYAAHRVAERKAHGSSQKDVFYHLIDEAGLEPTSPSTAQVQADGGLAIIAGAETTSTTLCNIVWLLLRNPSTFSRLREEVDDPKWNAGSMASQARMPYLNAVINEALRLYPAVLSGSQRAPLIGSGGQAIGSHFIPEGTSAVVHTYSLHHDPRYFSPFCDSFIPERWLSTEEQLKFEPAIFSQNEVIHNHAAFIPFSVGPSNCVGRNLAYQEMRMLLCALISKFDMEFAQDFDPNSWERDMLDYFVVQRGSLPVVFTQRHSR</sequence>
<evidence type="ECO:0000256" key="5">
    <source>
        <dbReference type="ARBA" id="ARBA00023002"/>
    </source>
</evidence>
<dbReference type="SUPFAM" id="SSF48264">
    <property type="entry name" value="Cytochrome P450"/>
    <property type="match status" value="1"/>
</dbReference>
<keyword evidence="6 8" id="KW-0408">Iron</keyword>
<dbReference type="GO" id="GO:0005506">
    <property type="term" value="F:iron ion binding"/>
    <property type="evidence" value="ECO:0007669"/>
    <property type="project" value="InterPro"/>
</dbReference>
<dbReference type="PRINTS" id="PR00385">
    <property type="entry name" value="P450"/>
</dbReference>